<protein>
    <submittedName>
        <fullName evidence="1">Uncharacterized protein</fullName>
    </submittedName>
</protein>
<gene>
    <name evidence="1" type="ORF">NCTC11678_05279</name>
</gene>
<dbReference type="AlphaFoldDB" id="A0A509A740"/>
<accession>A0A509A740</accession>
<evidence type="ECO:0000313" key="1">
    <source>
        <dbReference type="EMBL" id="VUA80529.1"/>
    </source>
</evidence>
<dbReference type="EMBL" id="CABFNL010000004">
    <property type="protein sequence ID" value="VUA80529.1"/>
    <property type="molecule type" value="Genomic_DNA"/>
</dbReference>
<name>A0A509A740_KLEPN</name>
<reference evidence="1" key="1">
    <citation type="submission" date="2018-06" db="EMBL/GenBank/DDBJ databases">
        <authorList>
            <consortium name="Pathogen Informatics"/>
        </authorList>
    </citation>
    <scope>NUCLEOTIDE SEQUENCE</scope>
    <source>
        <strain evidence="1">NCTC11678</strain>
    </source>
</reference>
<sequence>MPGTDSVTVWVAAHTGGNNGSEGEGGKQFFHDELL</sequence>
<organism evidence="1">
    <name type="scientific">Klebsiella pneumoniae</name>
    <dbReference type="NCBI Taxonomy" id="573"/>
    <lineage>
        <taxon>Bacteria</taxon>
        <taxon>Pseudomonadati</taxon>
        <taxon>Pseudomonadota</taxon>
        <taxon>Gammaproteobacteria</taxon>
        <taxon>Enterobacterales</taxon>
        <taxon>Enterobacteriaceae</taxon>
        <taxon>Klebsiella/Raoultella group</taxon>
        <taxon>Klebsiella</taxon>
        <taxon>Klebsiella pneumoniae complex</taxon>
    </lineage>
</organism>
<proteinExistence type="predicted"/>